<proteinExistence type="predicted"/>
<dbReference type="Proteomes" id="UP000461288">
    <property type="component" value="Unassembled WGS sequence"/>
</dbReference>
<dbReference type="EMBL" id="WTFN01000003">
    <property type="protein sequence ID" value="MWK54704.1"/>
    <property type="molecule type" value="Genomic_DNA"/>
</dbReference>
<feature type="transmembrane region" description="Helical" evidence="1">
    <location>
        <begin position="12"/>
        <end position="30"/>
    </location>
</feature>
<dbReference type="RefSeq" id="WP_160479609.1">
    <property type="nucleotide sequence ID" value="NZ_WTFN01000003.1"/>
</dbReference>
<feature type="transmembrane region" description="Helical" evidence="1">
    <location>
        <begin position="90"/>
        <end position="110"/>
    </location>
</feature>
<evidence type="ECO:0000313" key="2">
    <source>
        <dbReference type="EMBL" id="MWK54704.1"/>
    </source>
</evidence>
<feature type="transmembrane region" description="Helical" evidence="1">
    <location>
        <begin position="60"/>
        <end position="78"/>
    </location>
</feature>
<evidence type="ECO:0000256" key="1">
    <source>
        <dbReference type="SAM" id="Phobius"/>
    </source>
</evidence>
<gene>
    <name evidence="2" type="ORF">GO594_01825</name>
</gene>
<keyword evidence="1" id="KW-1133">Transmembrane helix</keyword>
<protein>
    <submittedName>
        <fullName evidence="2">Uncharacterized protein</fullName>
    </submittedName>
</protein>
<evidence type="ECO:0000313" key="3">
    <source>
        <dbReference type="Proteomes" id="UP000461288"/>
    </source>
</evidence>
<sequence length="153" mass="16497">MRDFIKARSLDIAIGVIFVAVFLALIGFRGDVLFVGLWYYLAVIGGTFFAALLVNPRPRFAGGAVLAAGLSLLFYVRANWHPVHTSDLLALGHLFSLPGAAVGVLVFGIVSRLCSWRRESWLFCGGLLGFLLGFAVGQVYICSTALSCDVLLN</sequence>
<accession>A0A7X3H567</accession>
<keyword evidence="1" id="KW-0472">Membrane</keyword>
<comment type="caution">
    <text evidence="2">The sequence shown here is derived from an EMBL/GenBank/DDBJ whole genome shotgun (WGS) entry which is preliminary data.</text>
</comment>
<dbReference type="AlphaFoldDB" id="A0A7X3H567"/>
<feature type="transmembrane region" description="Helical" evidence="1">
    <location>
        <begin position="122"/>
        <end position="141"/>
    </location>
</feature>
<name>A0A7X3H567_9GAMM</name>
<reference evidence="2 3" key="1">
    <citation type="submission" date="2019-12" db="EMBL/GenBank/DDBJ databases">
        <title>Draft genome sequence of Pseudomonas otitidis recovered from a chicken carcass.</title>
        <authorList>
            <person name="Vieira T.R."/>
            <person name="Oliviera E.F.C."/>
            <person name="Silva N.M.V."/>
            <person name="Sambrano G.E."/>
            <person name="Cibulski S.P."/>
            <person name="Cardoso M.R.I."/>
        </authorList>
    </citation>
    <scope>NUCLEOTIDE SEQUENCE [LARGE SCALE GENOMIC DNA]</scope>
    <source>
        <strain evidence="2 3">25_K</strain>
    </source>
</reference>
<feature type="transmembrane region" description="Helical" evidence="1">
    <location>
        <begin position="36"/>
        <end position="53"/>
    </location>
</feature>
<keyword evidence="1" id="KW-0812">Transmembrane</keyword>
<organism evidence="2 3">
    <name type="scientific">Metapseudomonas otitidis</name>
    <dbReference type="NCBI Taxonomy" id="319939"/>
    <lineage>
        <taxon>Bacteria</taxon>
        <taxon>Pseudomonadati</taxon>
        <taxon>Pseudomonadota</taxon>
        <taxon>Gammaproteobacteria</taxon>
        <taxon>Pseudomonadales</taxon>
        <taxon>Pseudomonadaceae</taxon>
        <taxon>Metapseudomonas</taxon>
    </lineage>
</organism>